<sequence length="53" mass="6165">MGQNIHKLNGPAFKADLSSFKNKYLKKLTFVWIAREIHTKETHLKQPTVDPML</sequence>
<dbReference type="EMBL" id="JAAIUW010000010">
    <property type="protein sequence ID" value="KAF7813537.1"/>
    <property type="molecule type" value="Genomic_DNA"/>
</dbReference>
<keyword evidence="2" id="KW-1185">Reference proteome</keyword>
<evidence type="ECO:0000313" key="1">
    <source>
        <dbReference type="EMBL" id="KAF7813537.1"/>
    </source>
</evidence>
<evidence type="ECO:0000313" key="2">
    <source>
        <dbReference type="Proteomes" id="UP000634136"/>
    </source>
</evidence>
<reference evidence="1" key="1">
    <citation type="submission" date="2020-09" db="EMBL/GenBank/DDBJ databases">
        <title>Genome-Enabled Discovery of Anthraquinone Biosynthesis in Senna tora.</title>
        <authorList>
            <person name="Kang S.-H."/>
            <person name="Pandey R.P."/>
            <person name="Lee C.-M."/>
            <person name="Sim J.-S."/>
            <person name="Jeong J.-T."/>
            <person name="Choi B.-S."/>
            <person name="Jung M."/>
            <person name="Ginzburg D."/>
            <person name="Zhao K."/>
            <person name="Won S.Y."/>
            <person name="Oh T.-J."/>
            <person name="Yu Y."/>
            <person name="Kim N.-H."/>
            <person name="Lee O.R."/>
            <person name="Lee T.-H."/>
            <person name="Bashyal P."/>
            <person name="Kim T.-S."/>
            <person name="Lee W.-H."/>
            <person name="Kawkins C."/>
            <person name="Kim C.-K."/>
            <person name="Kim J.S."/>
            <person name="Ahn B.O."/>
            <person name="Rhee S.Y."/>
            <person name="Sohng J.K."/>
        </authorList>
    </citation>
    <scope>NUCLEOTIDE SEQUENCE</scope>
    <source>
        <tissue evidence="1">Leaf</tissue>
    </source>
</reference>
<dbReference type="AlphaFoldDB" id="A0A834T203"/>
<protein>
    <submittedName>
        <fullName evidence="1">Uncharacterized protein</fullName>
    </submittedName>
</protein>
<comment type="caution">
    <text evidence="1">The sequence shown here is derived from an EMBL/GenBank/DDBJ whole genome shotgun (WGS) entry which is preliminary data.</text>
</comment>
<name>A0A834T203_9FABA</name>
<organism evidence="1 2">
    <name type="scientific">Senna tora</name>
    <dbReference type="NCBI Taxonomy" id="362788"/>
    <lineage>
        <taxon>Eukaryota</taxon>
        <taxon>Viridiplantae</taxon>
        <taxon>Streptophyta</taxon>
        <taxon>Embryophyta</taxon>
        <taxon>Tracheophyta</taxon>
        <taxon>Spermatophyta</taxon>
        <taxon>Magnoliopsida</taxon>
        <taxon>eudicotyledons</taxon>
        <taxon>Gunneridae</taxon>
        <taxon>Pentapetalae</taxon>
        <taxon>rosids</taxon>
        <taxon>fabids</taxon>
        <taxon>Fabales</taxon>
        <taxon>Fabaceae</taxon>
        <taxon>Caesalpinioideae</taxon>
        <taxon>Cassia clade</taxon>
        <taxon>Senna</taxon>
    </lineage>
</organism>
<gene>
    <name evidence="1" type="ORF">G2W53_034513</name>
</gene>
<accession>A0A834T203</accession>
<proteinExistence type="predicted"/>
<dbReference type="Proteomes" id="UP000634136">
    <property type="component" value="Unassembled WGS sequence"/>
</dbReference>